<evidence type="ECO:0000313" key="1">
    <source>
        <dbReference type="EMBL" id="GHC10233.1"/>
    </source>
</evidence>
<accession>A0A8J3DCP9</accession>
<dbReference type="AlphaFoldDB" id="A0A8J3DCP9"/>
<sequence length="204" mass="23320">MPARELQAVGVVLATVPSGERFLRLNILSPDEGRLVAMWRRSNKNSGSSPDLFDQAVFHLEGSSSATTWFLKEYRLEHSRRALARSYRTLQLATRLGELLWRNLPHTEFFAPTAQLAIDAFNAFESSTLPQCVYLKALYRYAAEEGYAVRQHWLADMPTREQERARSIIHQPLEMLSAENDTVAGTMIEKIERWLRADTDIIVP</sequence>
<reference evidence="1" key="1">
    <citation type="journal article" date="2014" name="Int. J. Syst. Evol. Microbiol.">
        <title>Complete genome sequence of Corynebacterium casei LMG S-19264T (=DSM 44701T), isolated from a smear-ripened cheese.</title>
        <authorList>
            <consortium name="US DOE Joint Genome Institute (JGI-PGF)"/>
            <person name="Walter F."/>
            <person name="Albersmeier A."/>
            <person name="Kalinowski J."/>
            <person name="Ruckert C."/>
        </authorList>
    </citation>
    <scope>NUCLEOTIDE SEQUENCE</scope>
    <source>
        <strain evidence="1">KCTC 12870</strain>
    </source>
</reference>
<keyword evidence="2" id="KW-1185">Reference proteome</keyword>
<gene>
    <name evidence="1" type="ORF">GCM10007047_29440</name>
</gene>
<protein>
    <recommendedName>
        <fullName evidence="3">DNA replication/recombination mediator RecO N-terminal domain-containing protein</fullName>
    </recommendedName>
</protein>
<dbReference type="RefSeq" id="WP_189516603.1">
    <property type="nucleotide sequence ID" value="NZ_BMXG01000023.1"/>
</dbReference>
<comment type="caution">
    <text evidence="1">The sequence shown here is derived from an EMBL/GenBank/DDBJ whole genome shotgun (WGS) entry which is preliminary data.</text>
</comment>
<evidence type="ECO:0000313" key="2">
    <source>
        <dbReference type="Proteomes" id="UP000642829"/>
    </source>
</evidence>
<organism evidence="1 2">
    <name type="scientific">Cerasicoccus arenae</name>
    <dbReference type="NCBI Taxonomy" id="424488"/>
    <lineage>
        <taxon>Bacteria</taxon>
        <taxon>Pseudomonadati</taxon>
        <taxon>Verrucomicrobiota</taxon>
        <taxon>Opitutia</taxon>
        <taxon>Puniceicoccales</taxon>
        <taxon>Cerasicoccaceae</taxon>
        <taxon>Cerasicoccus</taxon>
    </lineage>
</organism>
<dbReference type="Proteomes" id="UP000642829">
    <property type="component" value="Unassembled WGS sequence"/>
</dbReference>
<name>A0A8J3DCP9_9BACT</name>
<dbReference type="EMBL" id="BMXG01000023">
    <property type="protein sequence ID" value="GHC10233.1"/>
    <property type="molecule type" value="Genomic_DNA"/>
</dbReference>
<evidence type="ECO:0008006" key="3">
    <source>
        <dbReference type="Google" id="ProtNLM"/>
    </source>
</evidence>
<proteinExistence type="predicted"/>
<reference evidence="1" key="2">
    <citation type="submission" date="2020-09" db="EMBL/GenBank/DDBJ databases">
        <authorList>
            <person name="Sun Q."/>
            <person name="Kim S."/>
        </authorList>
    </citation>
    <scope>NUCLEOTIDE SEQUENCE</scope>
    <source>
        <strain evidence="1">KCTC 12870</strain>
    </source>
</reference>